<evidence type="ECO:0000256" key="1">
    <source>
        <dbReference type="SAM" id="MobiDB-lite"/>
    </source>
</evidence>
<dbReference type="Pfam" id="PF13439">
    <property type="entry name" value="Glyco_transf_4"/>
    <property type="match status" value="1"/>
</dbReference>
<name>A0ABD5X0D5_9EURY</name>
<keyword evidence="4" id="KW-0328">Glycosyltransferase</keyword>
<proteinExistence type="predicted"/>
<dbReference type="PANTHER" id="PTHR10859:SF91">
    <property type="entry name" value="DOLICHYL-PHOSPHATE BETA-GLUCOSYLTRANSFERASE"/>
    <property type="match status" value="1"/>
</dbReference>
<dbReference type="PANTHER" id="PTHR10859">
    <property type="entry name" value="GLYCOSYL TRANSFERASE"/>
    <property type="match status" value="1"/>
</dbReference>
<dbReference type="Proteomes" id="UP001596388">
    <property type="component" value="Unassembled WGS sequence"/>
</dbReference>
<feature type="compositionally biased region" description="Acidic residues" evidence="1">
    <location>
        <begin position="272"/>
        <end position="283"/>
    </location>
</feature>
<feature type="domain" description="Glycosyltransferase 2-like" evidence="2">
    <location>
        <begin position="23"/>
        <end position="182"/>
    </location>
</feature>
<sequence length="677" mass="73111">MTDDTHTDETAAAQPTEHTTDRSVVVPVYRERPDVWTGLVERLLTAGWDEVVVCLDAPDDDARRAAERVATHDGVALAVSDERRGKGGALRAGLAVADGDVLGYVDADGAVAVEALDRLYRTVEWGTAPVAAGSRDAGDADREGQSLLRRALGCGYRLLARGATGVPVTDFQCGAKAFRREVWTAVADDIDETGFAFDTELLALAHRRGFEIREVPIAWNDPGESDVDVGTDVPALLRSLARIRGTLRETPRAMPDGGAGVAADPEHTNADGGDEADEADDADDDPMHVALVTSHPPNRGHLAEYGEELARSYAARDDTEVTVLARRTDRAPNVEDRGDYEVRRVWERDSARSAWRLLRELRSDKYDAVQFNLHMTYFGTTNAYRFLGLALPPLCRATLDVPVVTTLHDLLEIVEDDHVDDTVGTLERVGARAATQLVLLSDATTVTAAEYRDIVAERYPLGDPVHVPHGTFKRADGGTVPLDPPLRLLVFGFLGPTKDIETTVRAFRQVRQAVPDAELVIAGGSHPDYPGHREELESRFGEEPGVEFTGYVEEDELDDVWGSATAVLMPYHTCTGVSGVFQLAKSYGKPVVAFENEGMRTSTVETGGDAAFVNPGSATSLADGIVDLWEDRERLRDIAHTNAAAGDAVSMAETTDQFVDLLTASSTAVATDGGEEA</sequence>
<dbReference type="EC" id="2.4.-.-" evidence="4"/>
<evidence type="ECO:0000259" key="3">
    <source>
        <dbReference type="Pfam" id="PF13439"/>
    </source>
</evidence>
<dbReference type="InterPro" id="IPR028098">
    <property type="entry name" value="Glyco_trans_4-like_N"/>
</dbReference>
<dbReference type="Pfam" id="PF13692">
    <property type="entry name" value="Glyco_trans_1_4"/>
    <property type="match status" value="1"/>
</dbReference>
<dbReference type="Pfam" id="PF00535">
    <property type="entry name" value="Glycos_transf_2"/>
    <property type="match status" value="1"/>
</dbReference>
<feature type="region of interest" description="Disordered" evidence="1">
    <location>
        <begin position="250"/>
        <end position="283"/>
    </location>
</feature>
<feature type="domain" description="Glycosyltransferase subfamily 4-like N-terminal" evidence="3">
    <location>
        <begin position="307"/>
        <end position="467"/>
    </location>
</feature>
<reference evidence="4 5" key="1">
    <citation type="journal article" date="2019" name="Int. J. Syst. Evol. Microbiol.">
        <title>The Global Catalogue of Microorganisms (GCM) 10K type strain sequencing project: providing services to taxonomists for standard genome sequencing and annotation.</title>
        <authorList>
            <consortium name="The Broad Institute Genomics Platform"/>
            <consortium name="The Broad Institute Genome Sequencing Center for Infectious Disease"/>
            <person name="Wu L."/>
            <person name="Ma J."/>
        </authorList>
    </citation>
    <scope>NUCLEOTIDE SEQUENCE [LARGE SCALE GENOMIC DNA]</scope>
    <source>
        <strain evidence="4 5">DT55</strain>
    </source>
</reference>
<dbReference type="GO" id="GO:0016757">
    <property type="term" value="F:glycosyltransferase activity"/>
    <property type="evidence" value="ECO:0007669"/>
    <property type="project" value="UniProtKB-KW"/>
</dbReference>
<evidence type="ECO:0000313" key="4">
    <source>
        <dbReference type="EMBL" id="MFC7097678.1"/>
    </source>
</evidence>
<evidence type="ECO:0000313" key="5">
    <source>
        <dbReference type="Proteomes" id="UP001596388"/>
    </source>
</evidence>
<dbReference type="SUPFAM" id="SSF53756">
    <property type="entry name" value="UDP-Glycosyltransferase/glycogen phosphorylase"/>
    <property type="match status" value="1"/>
</dbReference>
<dbReference type="AlphaFoldDB" id="A0ABD5X0D5"/>
<dbReference type="InterPro" id="IPR001173">
    <property type="entry name" value="Glyco_trans_2-like"/>
</dbReference>
<evidence type="ECO:0000259" key="2">
    <source>
        <dbReference type="Pfam" id="PF00535"/>
    </source>
</evidence>
<keyword evidence="5" id="KW-1185">Reference proteome</keyword>
<dbReference type="EMBL" id="JBHTAG010000003">
    <property type="protein sequence ID" value="MFC7097678.1"/>
    <property type="molecule type" value="Genomic_DNA"/>
</dbReference>
<gene>
    <name evidence="4" type="ORF">ACFQKD_10210</name>
</gene>
<accession>A0ABD5X0D5</accession>
<dbReference type="Gene3D" id="3.90.550.10">
    <property type="entry name" value="Spore Coat Polysaccharide Biosynthesis Protein SpsA, Chain A"/>
    <property type="match status" value="1"/>
</dbReference>
<organism evidence="4 5">
    <name type="scientific">Halobaculum marinum</name>
    <dbReference type="NCBI Taxonomy" id="3031996"/>
    <lineage>
        <taxon>Archaea</taxon>
        <taxon>Methanobacteriati</taxon>
        <taxon>Methanobacteriota</taxon>
        <taxon>Stenosarchaea group</taxon>
        <taxon>Halobacteria</taxon>
        <taxon>Halobacteriales</taxon>
        <taxon>Haloferacaceae</taxon>
        <taxon>Halobaculum</taxon>
    </lineage>
</organism>
<keyword evidence="4" id="KW-0808">Transferase</keyword>
<dbReference type="InterPro" id="IPR029044">
    <property type="entry name" value="Nucleotide-diphossugar_trans"/>
</dbReference>
<protein>
    <submittedName>
        <fullName evidence="4">Glycosyltransferase</fullName>
        <ecNumber evidence="4">2.4.-.-</ecNumber>
    </submittedName>
</protein>
<dbReference type="Gene3D" id="3.40.50.2000">
    <property type="entry name" value="Glycogen Phosphorylase B"/>
    <property type="match status" value="2"/>
</dbReference>
<dbReference type="GeneID" id="79271413"/>
<dbReference type="SUPFAM" id="SSF53448">
    <property type="entry name" value="Nucleotide-diphospho-sugar transferases"/>
    <property type="match status" value="1"/>
</dbReference>
<comment type="caution">
    <text evidence="4">The sequence shown here is derived from an EMBL/GenBank/DDBJ whole genome shotgun (WGS) entry which is preliminary data.</text>
</comment>
<feature type="region of interest" description="Disordered" evidence="1">
    <location>
        <begin position="1"/>
        <end position="22"/>
    </location>
</feature>
<dbReference type="RefSeq" id="WP_276237828.1">
    <property type="nucleotide sequence ID" value="NZ_CP119989.1"/>
</dbReference>